<evidence type="ECO:0000313" key="1">
    <source>
        <dbReference type="EMBL" id="QJA71693.1"/>
    </source>
</evidence>
<proteinExistence type="predicted"/>
<accession>A0A6M3LV06</accession>
<evidence type="ECO:0000313" key="2">
    <source>
        <dbReference type="EMBL" id="QJA97342.1"/>
    </source>
</evidence>
<organism evidence="2">
    <name type="scientific">viral metagenome</name>
    <dbReference type="NCBI Taxonomy" id="1070528"/>
    <lineage>
        <taxon>unclassified sequences</taxon>
        <taxon>metagenomes</taxon>
        <taxon>organismal metagenomes</taxon>
    </lineage>
</organism>
<dbReference type="AlphaFoldDB" id="A0A6M3LV06"/>
<dbReference type="EMBL" id="MT143485">
    <property type="protein sequence ID" value="QJA97342.1"/>
    <property type="molecule type" value="Genomic_DNA"/>
</dbReference>
<dbReference type="EMBL" id="MT141892">
    <property type="protein sequence ID" value="QJA71693.1"/>
    <property type="molecule type" value="Genomic_DNA"/>
</dbReference>
<gene>
    <name evidence="1" type="ORF">MM415A03099_0008</name>
    <name evidence="2" type="ORF">MM415B06319_0004</name>
</gene>
<reference evidence="2" key="1">
    <citation type="submission" date="2020-03" db="EMBL/GenBank/DDBJ databases">
        <title>The deep terrestrial virosphere.</title>
        <authorList>
            <person name="Holmfeldt K."/>
            <person name="Nilsson E."/>
            <person name="Simone D."/>
            <person name="Lopez-Fernandez M."/>
            <person name="Wu X."/>
            <person name="de Brujin I."/>
            <person name="Lundin D."/>
            <person name="Andersson A."/>
            <person name="Bertilsson S."/>
            <person name="Dopson M."/>
        </authorList>
    </citation>
    <scope>NUCLEOTIDE SEQUENCE</scope>
    <source>
        <strain evidence="1">MM415A03099</strain>
        <strain evidence="2">MM415B06319</strain>
    </source>
</reference>
<protein>
    <submittedName>
        <fullName evidence="2">Uncharacterized protein</fullName>
    </submittedName>
</protein>
<sequence length="84" mass="9771">MYRFALLKEDISAGKYTSNCIRENLISKFEKDLLITINSELKKTLSNVQEKAILKYCFSRGARYGFSFIVDEVADICKLLKYFN</sequence>
<name>A0A6M3LV06_9ZZZZ</name>